<keyword evidence="2" id="KW-1185">Reference proteome</keyword>
<evidence type="ECO:0000313" key="2">
    <source>
        <dbReference type="Proteomes" id="UP000612362"/>
    </source>
</evidence>
<organism evidence="1 2">
    <name type="scientific">Ktedonospora formicarum</name>
    <dbReference type="NCBI Taxonomy" id="2778364"/>
    <lineage>
        <taxon>Bacteria</taxon>
        <taxon>Bacillati</taxon>
        <taxon>Chloroflexota</taxon>
        <taxon>Ktedonobacteria</taxon>
        <taxon>Ktedonobacterales</taxon>
        <taxon>Ktedonobacteraceae</taxon>
        <taxon>Ktedonospora</taxon>
    </lineage>
</organism>
<protein>
    <submittedName>
        <fullName evidence="1">Uncharacterized protein</fullName>
    </submittedName>
</protein>
<accession>A0A8J3I2Y4</accession>
<evidence type="ECO:0000313" key="1">
    <source>
        <dbReference type="EMBL" id="GHO44509.1"/>
    </source>
</evidence>
<comment type="caution">
    <text evidence="1">The sequence shown here is derived from an EMBL/GenBank/DDBJ whole genome shotgun (WGS) entry which is preliminary data.</text>
</comment>
<reference evidence="1" key="1">
    <citation type="submission" date="2020-10" db="EMBL/GenBank/DDBJ databases">
        <title>Taxonomic study of unclassified bacteria belonging to the class Ktedonobacteria.</title>
        <authorList>
            <person name="Yabe S."/>
            <person name="Wang C.M."/>
            <person name="Zheng Y."/>
            <person name="Sakai Y."/>
            <person name="Cavaletti L."/>
            <person name="Monciardini P."/>
            <person name="Donadio S."/>
        </authorList>
    </citation>
    <scope>NUCLEOTIDE SEQUENCE</scope>
    <source>
        <strain evidence="1">SOSP1-1</strain>
    </source>
</reference>
<sequence>MPLTRRINGNDPQNLVKASWFNDFLDLLTGLMSDQVVKIKHNLNLTPISTTLPAAPVLTLITASTGLNQGTYQYGVSFVSGDGGEIIGNFSTVNTTSTQKQVALSAIPIGPAGTVQRKIYRTPVGGNGTNMGLVTTLNDNTTTTYTDALPDTSLGALIPTHSSFGGSLMLPGANGAVMFNGTSSQGEAPNTLWMGAVAGGTGPDLYITNQSSGIIVMRAAGERINLRNGNNTQFGEFTRSSSVFVIKNTGTGGIGLRNNGGRLAEARANGNFTIGGLTYDNNGTGFDGFDVAECYRVDQEYEPGTIVCPVDAAYNYPLDSSDPESTPAVQRCTHDACNMAMTISNIPGFCMGARNVPSMGKITTLTNPSRKQRL</sequence>
<proteinExistence type="predicted"/>
<gene>
    <name evidence="1" type="ORF">KSX_26720</name>
</gene>
<dbReference type="Proteomes" id="UP000612362">
    <property type="component" value="Unassembled WGS sequence"/>
</dbReference>
<name>A0A8J3I2Y4_9CHLR</name>
<dbReference type="RefSeq" id="WP_220193896.1">
    <property type="nucleotide sequence ID" value="NZ_BNJF01000001.1"/>
</dbReference>
<dbReference type="EMBL" id="BNJF01000001">
    <property type="protein sequence ID" value="GHO44509.1"/>
    <property type="molecule type" value="Genomic_DNA"/>
</dbReference>
<dbReference type="AlphaFoldDB" id="A0A8J3I2Y4"/>